<dbReference type="GO" id="GO:0007034">
    <property type="term" value="P:vacuolar transport"/>
    <property type="evidence" value="ECO:0007669"/>
    <property type="project" value="TreeGrafter"/>
</dbReference>
<feature type="region of interest" description="Disordered" evidence="1">
    <location>
        <begin position="49"/>
        <end position="187"/>
    </location>
</feature>
<dbReference type="AlphaFoldDB" id="A0A5C3L8Y2"/>
<keyword evidence="3" id="KW-1185">Reference proteome</keyword>
<feature type="compositionally biased region" description="Basic and acidic residues" evidence="1">
    <location>
        <begin position="70"/>
        <end position="109"/>
    </location>
</feature>
<feature type="compositionally biased region" description="Basic and acidic residues" evidence="1">
    <location>
        <begin position="136"/>
        <end position="148"/>
    </location>
</feature>
<dbReference type="OrthoDB" id="2158714at2759"/>
<evidence type="ECO:0000313" key="2">
    <source>
        <dbReference type="EMBL" id="TFK29218.1"/>
    </source>
</evidence>
<dbReference type="STRING" id="230819.A0A5C3L8Y2"/>
<accession>A0A5C3L8Y2</accession>
<dbReference type="GO" id="GO:0005768">
    <property type="term" value="C:endosome"/>
    <property type="evidence" value="ECO:0007669"/>
    <property type="project" value="TreeGrafter"/>
</dbReference>
<protein>
    <submittedName>
        <fullName evidence="2">DUF1742-domain-containing protein</fullName>
    </submittedName>
</protein>
<name>A0A5C3L8Y2_COPMA</name>
<gene>
    <name evidence="2" type="ORF">FA15DRAFT_610228</name>
</gene>
<reference evidence="2 3" key="1">
    <citation type="journal article" date="2019" name="Nat. Ecol. Evol.">
        <title>Megaphylogeny resolves global patterns of mushroom evolution.</title>
        <authorList>
            <person name="Varga T."/>
            <person name="Krizsan K."/>
            <person name="Foldi C."/>
            <person name="Dima B."/>
            <person name="Sanchez-Garcia M."/>
            <person name="Sanchez-Ramirez S."/>
            <person name="Szollosi G.J."/>
            <person name="Szarkandi J.G."/>
            <person name="Papp V."/>
            <person name="Albert L."/>
            <person name="Andreopoulos W."/>
            <person name="Angelini C."/>
            <person name="Antonin V."/>
            <person name="Barry K.W."/>
            <person name="Bougher N.L."/>
            <person name="Buchanan P."/>
            <person name="Buyck B."/>
            <person name="Bense V."/>
            <person name="Catcheside P."/>
            <person name="Chovatia M."/>
            <person name="Cooper J."/>
            <person name="Damon W."/>
            <person name="Desjardin D."/>
            <person name="Finy P."/>
            <person name="Geml J."/>
            <person name="Haridas S."/>
            <person name="Hughes K."/>
            <person name="Justo A."/>
            <person name="Karasinski D."/>
            <person name="Kautmanova I."/>
            <person name="Kiss B."/>
            <person name="Kocsube S."/>
            <person name="Kotiranta H."/>
            <person name="LaButti K.M."/>
            <person name="Lechner B.E."/>
            <person name="Liimatainen K."/>
            <person name="Lipzen A."/>
            <person name="Lukacs Z."/>
            <person name="Mihaltcheva S."/>
            <person name="Morgado L.N."/>
            <person name="Niskanen T."/>
            <person name="Noordeloos M.E."/>
            <person name="Ohm R.A."/>
            <person name="Ortiz-Santana B."/>
            <person name="Ovrebo C."/>
            <person name="Racz N."/>
            <person name="Riley R."/>
            <person name="Savchenko A."/>
            <person name="Shiryaev A."/>
            <person name="Soop K."/>
            <person name="Spirin V."/>
            <person name="Szebenyi C."/>
            <person name="Tomsovsky M."/>
            <person name="Tulloss R.E."/>
            <person name="Uehling J."/>
            <person name="Grigoriev I.V."/>
            <person name="Vagvolgyi C."/>
            <person name="Papp T."/>
            <person name="Martin F.M."/>
            <person name="Miettinen O."/>
            <person name="Hibbett D.S."/>
            <person name="Nagy L.G."/>
        </authorList>
    </citation>
    <scope>NUCLEOTIDE SEQUENCE [LARGE SCALE GENOMIC DNA]</scope>
    <source>
        <strain evidence="2 3">CBS 121175</strain>
    </source>
</reference>
<dbReference type="PANTHER" id="PTHR28218:SF1">
    <property type="entry name" value="VPS4-ASSOCIATED PROTEIN 1"/>
    <property type="match status" value="1"/>
</dbReference>
<sequence>MSFANIYYKRAVATPKACYVCYRPTTTVLATINTLDFLYTCPSHLTDTNFASRIPDENTAKPGPSVSPEEIDKIKKEWEEKQKMKEEKEKEKAKNAEKDKEKEKSKADDGGESSKAGSKSALPEATSPGATTPAKPVHERYSLHRDFYAMRQSEHRKRRQAAQARELAPRLPGAPTGAIFSSTENKY</sequence>
<dbReference type="EMBL" id="ML210150">
    <property type="protein sequence ID" value="TFK29218.1"/>
    <property type="molecule type" value="Genomic_DNA"/>
</dbReference>
<organism evidence="2 3">
    <name type="scientific">Coprinopsis marcescibilis</name>
    <name type="common">Agaric fungus</name>
    <name type="synonym">Psathyrella marcescibilis</name>
    <dbReference type="NCBI Taxonomy" id="230819"/>
    <lineage>
        <taxon>Eukaryota</taxon>
        <taxon>Fungi</taxon>
        <taxon>Dikarya</taxon>
        <taxon>Basidiomycota</taxon>
        <taxon>Agaricomycotina</taxon>
        <taxon>Agaricomycetes</taxon>
        <taxon>Agaricomycetidae</taxon>
        <taxon>Agaricales</taxon>
        <taxon>Agaricineae</taxon>
        <taxon>Psathyrellaceae</taxon>
        <taxon>Coprinopsis</taxon>
    </lineage>
</organism>
<proteinExistence type="predicted"/>
<dbReference type="Proteomes" id="UP000307440">
    <property type="component" value="Unassembled WGS sequence"/>
</dbReference>
<evidence type="ECO:0000256" key="1">
    <source>
        <dbReference type="SAM" id="MobiDB-lite"/>
    </source>
</evidence>
<evidence type="ECO:0000313" key="3">
    <source>
        <dbReference type="Proteomes" id="UP000307440"/>
    </source>
</evidence>
<dbReference type="Pfam" id="PF08432">
    <property type="entry name" value="Vfa1"/>
    <property type="match status" value="1"/>
</dbReference>
<dbReference type="PANTHER" id="PTHR28218">
    <property type="entry name" value="VPS4-ASSOCIATED PROTEIN 1"/>
    <property type="match status" value="1"/>
</dbReference>
<dbReference type="InterPro" id="IPR013640">
    <property type="entry name" value="Vfa1"/>
</dbReference>